<dbReference type="InterPro" id="IPR046349">
    <property type="entry name" value="C1-like_sf"/>
</dbReference>
<dbReference type="Pfam" id="PF03107">
    <property type="entry name" value="C1_2"/>
    <property type="match status" value="2"/>
</dbReference>
<keyword evidence="1" id="KW-0677">Repeat</keyword>
<evidence type="ECO:0000256" key="1">
    <source>
        <dbReference type="ARBA" id="ARBA00022737"/>
    </source>
</evidence>
<proteinExistence type="predicted"/>
<sequence>MDDQQQSQEEEEEEVSLNWITSSSHPEHNLKEVFKNSKFKCKVCKSKGLGARYRCDLCEVDIHAGCETCPNFLSSFTHPEHELVLMPKPNLIHKCHLCRGIIHGKAYSQFPQLLGNHPKHPPHPLRLQSEASKKCDVCEGKCKHWRYYCEACDVHIHVGCLSRDKIGGKRLFRKLASEIIKEAIFNSTIGV</sequence>
<feature type="domain" description="DC1" evidence="2">
    <location>
        <begin position="118"/>
        <end position="160"/>
    </location>
</feature>
<dbReference type="SUPFAM" id="SSF57889">
    <property type="entry name" value="Cysteine-rich domain"/>
    <property type="match status" value="2"/>
</dbReference>
<dbReference type="EMBL" id="JAKOGI010000240">
    <property type="protein sequence ID" value="KAJ8438812.1"/>
    <property type="molecule type" value="Genomic_DNA"/>
</dbReference>
<evidence type="ECO:0000313" key="3">
    <source>
        <dbReference type="EMBL" id="KAJ8438812.1"/>
    </source>
</evidence>
<dbReference type="PANTHER" id="PTHR47841:SF7">
    <property type="entry name" value="CYSTEINE_HISTIDINE-RICH C1 DOMAIN PROTEIN"/>
    <property type="match status" value="1"/>
</dbReference>
<comment type="caution">
    <text evidence="3">The sequence shown here is derived from an EMBL/GenBank/DDBJ whole genome shotgun (WGS) entry which is preliminary data.</text>
</comment>
<protein>
    <recommendedName>
        <fullName evidence="2">DC1 domain-containing protein</fullName>
    </recommendedName>
</protein>
<name>A0A9Q1K9I8_9CARY</name>
<evidence type="ECO:0000313" key="4">
    <source>
        <dbReference type="Proteomes" id="UP001153076"/>
    </source>
</evidence>
<evidence type="ECO:0000259" key="2">
    <source>
        <dbReference type="Pfam" id="PF03107"/>
    </source>
</evidence>
<organism evidence="3 4">
    <name type="scientific">Carnegiea gigantea</name>
    <dbReference type="NCBI Taxonomy" id="171969"/>
    <lineage>
        <taxon>Eukaryota</taxon>
        <taxon>Viridiplantae</taxon>
        <taxon>Streptophyta</taxon>
        <taxon>Embryophyta</taxon>
        <taxon>Tracheophyta</taxon>
        <taxon>Spermatophyta</taxon>
        <taxon>Magnoliopsida</taxon>
        <taxon>eudicotyledons</taxon>
        <taxon>Gunneridae</taxon>
        <taxon>Pentapetalae</taxon>
        <taxon>Caryophyllales</taxon>
        <taxon>Cactineae</taxon>
        <taxon>Cactaceae</taxon>
        <taxon>Cactoideae</taxon>
        <taxon>Echinocereeae</taxon>
        <taxon>Carnegiea</taxon>
    </lineage>
</organism>
<gene>
    <name evidence="3" type="ORF">Cgig2_023846</name>
</gene>
<dbReference type="InterPro" id="IPR004146">
    <property type="entry name" value="DC1"/>
</dbReference>
<dbReference type="OrthoDB" id="945197at2759"/>
<feature type="domain" description="DC1" evidence="2">
    <location>
        <begin position="24"/>
        <end position="66"/>
    </location>
</feature>
<reference evidence="3" key="1">
    <citation type="submission" date="2022-04" db="EMBL/GenBank/DDBJ databases">
        <title>Carnegiea gigantea Genome sequencing and assembly v2.</title>
        <authorList>
            <person name="Copetti D."/>
            <person name="Sanderson M.J."/>
            <person name="Burquez A."/>
            <person name="Wojciechowski M.F."/>
        </authorList>
    </citation>
    <scope>NUCLEOTIDE SEQUENCE</scope>
    <source>
        <strain evidence="3">SGP5-SGP5p</strain>
        <tissue evidence="3">Aerial part</tissue>
    </source>
</reference>
<dbReference type="Proteomes" id="UP001153076">
    <property type="component" value="Unassembled WGS sequence"/>
</dbReference>
<dbReference type="AlphaFoldDB" id="A0A9Q1K9I8"/>
<keyword evidence="4" id="KW-1185">Reference proteome</keyword>
<accession>A0A9Q1K9I8</accession>
<dbReference type="PANTHER" id="PTHR47841">
    <property type="entry name" value="DIACYLGLYCEROL KINASE THETA-LIKE-RELATED"/>
    <property type="match status" value="1"/>
</dbReference>